<keyword evidence="1" id="KW-0472">Membrane</keyword>
<sequence length="187" mass="21871">MNFSFDITIDTIMAFIALVLAVYSTIYTWKANQFSIELSSTFKANNRNQTRVEFCVINTSSNPLVIKNIELFLEKEQVFDNGFSPIEYDEKILEDKAKQWEKENTQYIMGVRMNPLGINPYLLDNAYSANQVTSENFTHEVFLLPSQSESFSYYVSKIPNKIVVKTDKKIHHFKTFKSFFVDFQEYN</sequence>
<feature type="transmembrane region" description="Helical" evidence="1">
    <location>
        <begin position="12"/>
        <end position="29"/>
    </location>
</feature>
<dbReference type="Proteomes" id="UP000215635">
    <property type="component" value="Unassembled WGS sequence"/>
</dbReference>
<proteinExistence type="predicted"/>
<name>A0AAP4N669_9LACT</name>
<evidence type="ECO:0000313" key="2">
    <source>
        <dbReference type="EMBL" id="PAK88980.1"/>
    </source>
</evidence>
<organism evidence="2 3">
    <name type="scientific">Lactococcus lactis</name>
    <dbReference type="NCBI Taxonomy" id="1358"/>
    <lineage>
        <taxon>Bacteria</taxon>
        <taxon>Bacillati</taxon>
        <taxon>Bacillota</taxon>
        <taxon>Bacilli</taxon>
        <taxon>Lactobacillales</taxon>
        <taxon>Streptococcaceae</taxon>
        <taxon>Lactococcus</taxon>
    </lineage>
</organism>
<dbReference type="AlphaFoldDB" id="A0AAP4N669"/>
<evidence type="ECO:0008006" key="4">
    <source>
        <dbReference type="Google" id="ProtNLM"/>
    </source>
</evidence>
<reference evidence="2 3" key="1">
    <citation type="submission" date="2017-04" db="EMBL/GenBank/DDBJ databases">
        <title>Kefir bacterial isolates.</title>
        <authorList>
            <person name="Kim Y."/>
            <person name="Blasche S."/>
            <person name="Patil K.R."/>
        </authorList>
    </citation>
    <scope>NUCLEOTIDE SEQUENCE [LARGE SCALE GENOMIC DNA]</scope>
    <source>
        <strain evidence="2 3">OG2</strain>
    </source>
</reference>
<gene>
    <name evidence="2" type="ORF">B8W88_06950</name>
</gene>
<evidence type="ECO:0000256" key="1">
    <source>
        <dbReference type="SAM" id="Phobius"/>
    </source>
</evidence>
<accession>A0AAP4N669</accession>
<keyword evidence="1" id="KW-1133">Transmembrane helix</keyword>
<dbReference type="RefSeq" id="WP_023163978.1">
    <property type="nucleotide sequence ID" value="NZ_CP184687.1"/>
</dbReference>
<dbReference type="EMBL" id="NCWV01000007">
    <property type="protein sequence ID" value="PAK88980.1"/>
    <property type="molecule type" value="Genomic_DNA"/>
</dbReference>
<comment type="caution">
    <text evidence="2">The sequence shown here is derived from an EMBL/GenBank/DDBJ whole genome shotgun (WGS) entry which is preliminary data.</text>
</comment>
<evidence type="ECO:0000313" key="3">
    <source>
        <dbReference type="Proteomes" id="UP000215635"/>
    </source>
</evidence>
<keyword evidence="1" id="KW-0812">Transmembrane</keyword>
<protein>
    <recommendedName>
        <fullName evidence="4">Phage protein</fullName>
    </recommendedName>
</protein>